<organism evidence="1">
    <name type="scientific">freshwater metagenome</name>
    <dbReference type="NCBI Taxonomy" id="449393"/>
    <lineage>
        <taxon>unclassified sequences</taxon>
        <taxon>metagenomes</taxon>
        <taxon>ecological metagenomes</taxon>
    </lineage>
</organism>
<protein>
    <submittedName>
        <fullName evidence="1">Unannotated protein</fullName>
    </submittedName>
</protein>
<accession>A0A6J6FT78</accession>
<evidence type="ECO:0000313" key="1">
    <source>
        <dbReference type="EMBL" id="CAB4590183.1"/>
    </source>
</evidence>
<reference evidence="1" key="1">
    <citation type="submission" date="2020-05" db="EMBL/GenBank/DDBJ databases">
        <authorList>
            <person name="Chiriac C."/>
            <person name="Salcher M."/>
            <person name="Ghai R."/>
            <person name="Kavagutti S V."/>
        </authorList>
    </citation>
    <scope>NUCLEOTIDE SEQUENCE</scope>
</reference>
<name>A0A6J6FT78_9ZZZZ</name>
<dbReference type="AlphaFoldDB" id="A0A6J6FT78"/>
<gene>
    <name evidence="1" type="ORF">UFOPK1711_01779</name>
</gene>
<dbReference type="EMBL" id="CAEZTR010000162">
    <property type="protein sequence ID" value="CAB4590183.1"/>
    <property type="molecule type" value="Genomic_DNA"/>
</dbReference>
<sequence length="55" mass="6005">MLTKGGVHVGEDDALSFKIFTVLVVHDFGFVLRRNASEVLTLGFGDSELLVGFLH</sequence>
<proteinExistence type="predicted"/>